<dbReference type="AlphaFoldDB" id="A0A392M5E1"/>
<keyword evidence="3" id="KW-1185">Reference proteome</keyword>
<dbReference type="CDD" id="cd04480">
    <property type="entry name" value="RPA1_DBD_A_like"/>
    <property type="match status" value="1"/>
</dbReference>
<dbReference type="EMBL" id="LXQA010003493">
    <property type="protein sequence ID" value="MCH82303.1"/>
    <property type="molecule type" value="Genomic_DNA"/>
</dbReference>
<keyword evidence="2" id="KW-0238">DNA-binding</keyword>
<dbReference type="PANTHER" id="PTHR47165">
    <property type="entry name" value="OS03G0429900 PROTEIN"/>
    <property type="match status" value="1"/>
</dbReference>
<dbReference type="CDD" id="cd04481">
    <property type="entry name" value="RPA1_DBD_B_like"/>
    <property type="match status" value="1"/>
</dbReference>
<evidence type="ECO:0000313" key="2">
    <source>
        <dbReference type="EMBL" id="MCH82303.1"/>
    </source>
</evidence>
<reference evidence="2 3" key="1">
    <citation type="journal article" date="2018" name="Front. Plant Sci.">
        <title>Red Clover (Trifolium pratense) and Zigzag Clover (T. medium) - A Picture of Genomic Similarities and Differences.</title>
        <authorList>
            <person name="Dluhosova J."/>
            <person name="Istvanek J."/>
            <person name="Nedelnik J."/>
            <person name="Repkova J."/>
        </authorList>
    </citation>
    <scope>NUCLEOTIDE SEQUENCE [LARGE SCALE GENOMIC DNA]</scope>
    <source>
        <strain evidence="3">cv. 10/8</strain>
        <tissue evidence="2">Leaf</tissue>
    </source>
</reference>
<name>A0A392M5E1_9FABA</name>
<proteinExistence type="predicted"/>
<organism evidence="2 3">
    <name type="scientific">Trifolium medium</name>
    <dbReference type="NCBI Taxonomy" id="97028"/>
    <lineage>
        <taxon>Eukaryota</taxon>
        <taxon>Viridiplantae</taxon>
        <taxon>Streptophyta</taxon>
        <taxon>Embryophyta</taxon>
        <taxon>Tracheophyta</taxon>
        <taxon>Spermatophyta</taxon>
        <taxon>Magnoliopsida</taxon>
        <taxon>eudicotyledons</taxon>
        <taxon>Gunneridae</taxon>
        <taxon>Pentapetalae</taxon>
        <taxon>rosids</taxon>
        <taxon>fabids</taxon>
        <taxon>Fabales</taxon>
        <taxon>Fabaceae</taxon>
        <taxon>Papilionoideae</taxon>
        <taxon>50 kb inversion clade</taxon>
        <taxon>NPAAA clade</taxon>
        <taxon>Hologalegina</taxon>
        <taxon>IRL clade</taxon>
        <taxon>Trifolieae</taxon>
        <taxon>Trifolium</taxon>
    </lineage>
</organism>
<dbReference type="Gene3D" id="2.40.50.140">
    <property type="entry name" value="Nucleic acid-binding proteins"/>
    <property type="match status" value="2"/>
</dbReference>
<accession>A0A392M5E1</accession>
<dbReference type="Pfam" id="PF02721">
    <property type="entry name" value="DUF223"/>
    <property type="match status" value="1"/>
</dbReference>
<dbReference type="SUPFAM" id="SSF50249">
    <property type="entry name" value="Nucleic acid-binding proteins"/>
    <property type="match status" value="2"/>
</dbReference>
<feature type="domain" description="Replication protein A 70 kDa DNA-binding subunit B/D first OB fold" evidence="1">
    <location>
        <begin position="58"/>
        <end position="117"/>
    </location>
</feature>
<evidence type="ECO:0000313" key="3">
    <source>
        <dbReference type="Proteomes" id="UP000265520"/>
    </source>
</evidence>
<dbReference type="InterPro" id="IPR012340">
    <property type="entry name" value="NA-bd_OB-fold"/>
</dbReference>
<dbReference type="Proteomes" id="UP000265520">
    <property type="component" value="Unassembled WGS sequence"/>
</dbReference>
<dbReference type="InterPro" id="IPR003871">
    <property type="entry name" value="RFA1B/D_OB_1st"/>
</dbReference>
<gene>
    <name evidence="2" type="ORF">A2U01_0003105</name>
</gene>
<evidence type="ECO:0000259" key="1">
    <source>
        <dbReference type="Pfam" id="PF02721"/>
    </source>
</evidence>
<protein>
    <submittedName>
        <fullName evidence="2">Replication protein A 70 kDa DNA-binding subunit C-like</fullName>
    </submittedName>
</protein>
<dbReference type="GO" id="GO:0003677">
    <property type="term" value="F:DNA binding"/>
    <property type="evidence" value="ECO:0007669"/>
    <property type="project" value="UniProtKB-KW"/>
</dbReference>
<dbReference type="PANTHER" id="PTHR47165:SF4">
    <property type="entry name" value="OS03G0429900 PROTEIN"/>
    <property type="match status" value="1"/>
</dbReference>
<feature type="non-terminal residue" evidence="2">
    <location>
        <position position="220"/>
    </location>
</feature>
<comment type="caution">
    <text evidence="2">The sequence shown here is derived from an EMBL/GenBank/DDBJ whole genome shotgun (WGS) entry which is preliminary data.</text>
</comment>
<sequence length="220" mass="24859">MDSKDQKVKLARSSMEIEKNKLTNSVMDTEKVQLPSSSMATDKLKELLNSSMDTDKVKGNTIQATVIEKDIEHWKPKLAEGKTYYMRNFKVYDNDTGFKMSPHKFRLTFVGATRVDEVEIPGMPKTSFNFKDFSEIQAGQFVPDLLVDAIGVIDSIKKCVTATNTKKGNVAFTLKDLRDNVLDCTLWDALSGEFLRLYNQQTESGPVVLIIKHARVKEPQ</sequence>